<evidence type="ECO:0000256" key="2">
    <source>
        <dbReference type="ARBA" id="ARBA00006956"/>
    </source>
</evidence>
<dbReference type="GO" id="GO:0032784">
    <property type="term" value="P:regulation of DNA-templated transcription elongation"/>
    <property type="evidence" value="ECO:0007669"/>
    <property type="project" value="InterPro"/>
</dbReference>
<dbReference type="GO" id="GO:0006357">
    <property type="term" value="P:regulation of transcription by RNA polymerase II"/>
    <property type="evidence" value="ECO:0007669"/>
    <property type="project" value="InterPro"/>
</dbReference>
<feature type="domain" description="KOW" evidence="14">
    <location>
        <begin position="1009"/>
        <end position="1036"/>
    </location>
</feature>
<feature type="compositionally biased region" description="Low complexity" evidence="13">
    <location>
        <begin position="24"/>
        <end position="39"/>
    </location>
</feature>
<feature type="domain" description="KOW" evidence="14">
    <location>
        <begin position="475"/>
        <end position="502"/>
    </location>
</feature>
<evidence type="ECO:0000313" key="15">
    <source>
        <dbReference type="EMBL" id="KAJ3174650.1"/>
    </source>
</evidence>
<dbReference type="PANTHER" id="PTHR11125">
    <property type="entry name" value="SUPPRESSOR OF TY 5"/>
    <property type="match status" value="1"/>
</dbReference>
<feature type="domain" description="KOW" evidence="14">
    <location>
        <begin position="335"/>
        <end position="362"/>
    </location>
</feature>
<keyword evidence="6" id="KW-0677">Repeat</keyword>
<dbReference type="Pfam" id="PF23284">
    <property type="entry name" value="KOW2_Spt5"/>
    <property type="match status" value="1"/>
</dbReference>
<proteinExistence type="inferred from homology"/>
<dbReference type="InterPro" id="IPR041973">
    <property type="entry name" value="KOW_Spt5_1"/>
</dbReference>
<dbReference type="InterPro" id="IPR039385">
    <property type="entry name" value="NGN_Euk"/>
</dbReference>
<dbReference type="PROSITE" id="PS01108">
    <property type="entry name" value="RIBOSOMAL_L24"/>
    <property type="match status" value="1"/>
</dbReference>
<evidence type="ECO:0000256" key="6">
    <source>
        <dbReference type="ARBA" id="ARBA00022737"/>
    </source>
</evidence>
<dbReference type="Pfam" id="PF03439">
    <property type="entry name" value="Spt5-NGN"/>
    <property type="match status" value="1"/>
</dbReference>
<dbReference type="InterPro" id="IPR039659">
    <property type="entry name" value="SPT5"/>
</dbReference>
<dbReference type="GO" id="GO:0006368">
    <property type="term" value="P:transcription elongation by RNA polymerase II"/>
    <property type="evidence" value="ECO:0007669"/>
    <property type="project" value="TreeGrafter"/>
</dbReference>
<keyword evidence="16" id="KW-1185">Reference proteome</keyword>
<dbReference type="AlphaFoldDB" id="A0AAD5XN24"/>
<feature type="region of interest" description="Disordered" evidence="13">
    <location>
        <begin position="873"/>
        <end position="907"/>
    </location>
</feature>
<evidence type="ECO:0000256" key="3">
    <source>
        <dbReference type="ARBA" id="ARBA00020181"/>
    </source>
</evidence>
<evidence type="ECO:0000259" key="14">
    <source>
        <dbReference type="SMART" id="SM00739"/>
    </source>
</evidence>
<evidence type="ECO:0000256" key="4">
    <source>
        <dbReference type="ARBA" id="ARBA00022491"/>
    </source>
</evidence>
<dbReference type="InterPro" id="IPR022581">
    <property type="entry name" value="Spt5_N"/>
</dbReference>
<dbReference type="InterPro" id="IPR008991">
    <property type="entry name" value="Translation_prot_SH3-like_sf"/>
</dbReference>
<dbReference type="GO" id="GO:0003746">
    <property type="term" value="F:translation elongation factor activity"/>
    <property type="evidence" value="ECO:0007669"/>
    <property type="project" value="UniProtKB-KW"/>
</dbReference>
<evidence type="ECO:0000313" key="16">
    <source>
        <dbReference type="Proteomes" id="UP001212152"/>
    </source>
</evidence>
<keyword evidence="4" id="KW-0678">Repressor</keyword>
<dbReference type="Pfam" id="PF23287">
    <property type="entry name" value="KOW7_SPT5"/>
    <property type="match status" value="1"/>
</dbReference>
<dbReference type="GO" id="GO:0003729">
    <property type="term" value="F:mRNA binding"/>
    <property type="evidence" value="ECO:0007669"/>
    <property type="project" value="TreeGrafter"/>
</dbReference>
<keyword evidence="8" id="KW-0010">Activator</keyword>
<reference evidence="15" key="1">
    <citation type="submission" date="2020-05" db="EMBL/GenBank/DDBJ databases">
        <title>Phylogenomic resolution of chytrid fungi.</title>
        <authorList>
            <person name="Stajich J.E."/>
            <person name="Amses K."/>
            <person name="Simmons R."/>
            <person name="Seto K."/>
            <person name="Myers J."/>
            <person name="Bonds A."/>
            <person name="Quandt C.A."/>
            <person name="Barry K."/>
            <person name="Liu P."/>
            <person name="Grigoriev I."/>
            <person name="Longcore J.E."/>
            <person name="James T.Y."/>
        </authorList>
    </citation>
    <scope>NUCLEOTIDE SEQUENCE</scope>
    <source>
        <strain evidence="15">JEL0379</strain>
    </source>
</reference>
<feature type="compositionally biased region" description="Acidic residues" evidence="13">
    <location>
        <begin position="109"/>
        <end position="132"/>
    </location>
</feature>
<dbReference type="Pfam" id="PF11942">
    <property type="entry name" value="Spt5_N"/>
    <property type="match status" value="1"/>
</dbReference>
<dbReference type="InterPro" id="IPR041975">
    <property type="entry name" value="KOW_Spt5_2"/>
</dbReference>
<keyword evidence="15" id="KW-0648">Protein biosynthesis</keyword>
<feature type="compositionally biased region" description="Basic and acidic residues" evidence="13">
    <location>
        <begin position="1"/>
        <end position="10"/>
    </location>
</feature>
<name>A0AAD5XN24_9FUNG</name>
<dbReference type="CDD" id="cd06083">
    <property type="entry name" value="KOW_Spt5_3"/>
    <property type="match status" value="1"/>
</dbReference>
<feature type="region of interest" description="Disordered" evidence="13">
    <location>
        <begin position="820"/>
        <end position="861"/>
    </location>
</feature>
<dbReference type="Pfam" id="PF23037">
    <property type="entry name" value="KOWx_SPT5"/>
    <property type="match status" value="1"/>
</dbReference>
<dbReference type="InterPro" id="IPR005100">
    <property type="entry name" value="NGN-domain"/>
</dbReference>
<dbReference type="GO" id="GO:0032044">
    <property type="term" value="C:DSIF complex"/>
    <property type="evidence" value="ECO:0007669"/>
    <property type="project" value="TreeGrafter"/>
</dbReference>
<evidence type="ECO:0000256" key="12">
    <source>
        <dbReference type="PIRNR" id="PIRNR036945"/>
    </source>
</evidence>
<dbReference type="GO" id="GO:0005840">
    <property type="term" value="C:ribosome"/>
    <property type="evidence" value="ECO:0007669"/>
    <property type="project" value="InterPro"/>
</dbReference>
<keyword evidence="15" id="KW-0251">Elongation factor</keyword>
<dbReference type="Gene3D" id="3.30.70.940">
    <property type="entry name" value="NusG, N-terminal domain"/>
    <property type="match status" value="1"/>
</dbReference>
<keyword evidence="9 12" id="KW-0804">Transcription</keyword>
<sequence>MSDNGEHDVFPDDDDDQVRAPAVASSLSHESATAATASSADRRNGNEDNDDQDNEENEDDGYAEIARDLQRSNGEDGNDNDNEGGGAADDGDEEDNEEPPPRGGRGRNDDDEDEDEEDDDEEEEEDYEEDDDMPRAKKRRRKVNRFIEAEAMVDDDEEEEEDEEEGFVEDREEDFEELQKAADTRAHRELDSRRADADEMDAEKIAETMKARYGRSEFNRGQYRGDVEHIPQSMLMPSVSDPKLWICSCREGKEREAVFAIMSRVFDREGTPNALDIYSIFHRESLKGYIYIEARQQGVVQNALDGLNNIYLSKLRLVPVNEMVDCLTIKAKDTNLDKIHWFRAKKGKYVGDLGQVVQITENGETMLCRFVPRLEPAGTPKVPFGGKRKKTERPPAKLFNPMDYKNEVKKEGEYYVYNGDYFDREGYLEKTLKLSSLDVTNIHPTLEEISQFSGGSTDKPDLSHVEGVGSAVASDFQIGENVEIISGAMAGISGSVASIHNDLVAIKPHFAKDLPPTVTITARELRKQFKQGDHVQVVKGNYKGETGLIVIIKDNIVTLVSDGTSKPVEVLSTSLRTTADVGVVAPRTSPYDVGDLVFLQNDVAVVTKIEGEYFGILSQFGSHSKVKAREISNKRDSKNAIANDAHGNPISAGSAVDVLDPDRHDVRKSGTVAHIFRQVAFVKAKDTPEHGGFIVAKTQNCVATGIKRPMNSFQSTFGSAPRGGGFGGPPRSGGFGGGRGRGNFHPIIGRTVTIAVGAFKGYVGIVKEVNDGLARVELHTASRVVTVDVNKCLLPGQTLAPSASNNSGFGGSSFGYGDRYGQTPMHGAKTPMHGGRTPMHAGGRTPFGAGGRTPGADGGRTPAWDVGGRTPASAWDAGSKTPGHWDASSKTPHWDAGGKTPAWDSGSRTPYVPLDTVSSVYPDPATAITSTIVPSGGNYADSIAAPLAASTITQEWPAIRVMVTLISDPNQEAIITAVQPATRTVTLSLLPANETRAGVSFDDIKAVSPDAAHDKVMVIIGEGAGQTGQVISAEDDDGVVRMDVTKEIRIFTMNMIAKYVPA</sequence>
<evidence type="ECO:0000256" key="7">
    <source>
        <dbReference type="ARBA" id="ARBA00023015"/>
    </source>
</evidence>
<keyword evidence="5" id="KW-0597">Phosphoprotein</keyword>
<evidence type="ECO:0000256" key="10">
    <source>
        <dbReference type="ARBA" id="ARBA00023242"/>
    </source>
</evidence>
<evidence type="ECO:0000256" key="11">
    <source>
        <dbReference type="ARBA" id="ARBA00024691"/>
    </source>
</evidence>
<dbReference type="InterPro" id="IPR014722">
    <property type="entry name" value="Rib_uL2_dom2"/>
</dbReference>
<dbReference type="Pfam" id="PF23042">
    <property type="entry name" value="KOW1_SPT5"/>
    <property type="match status" value="1"/>
</dbReference>
<dbReference type="Pfam" id="PF12815">
    <property type="entry name" value="CTD"/>
    <property type="match status" value="1"/>
</dbReference>
<comment type="function">
    <text evidence="11 12">The SPT4-SPT5 complex mediates both activation and inhibition of transcription elongation, and plays a role in pre-mRNA processing. This complex seems to be important for the stability of the RNA polymerase II elongation machinery on the chromatin template but not for the inherent ability of this machinery to translocate down the gene.</text>
</comment>
<feature type="compositionally biased region" description="Basic and acidic residues" evidence="13">
    <location>
        <begin position="65"/>
        <end position="74"/>
    </location>
</feature>
<feature type="region of interest" description="Disordered" evidence="13">
    <location>
        <begin position="1"/>
        <end position="198"/>
    </location>
</feature>
<dbReference type="Pfam" id="PF23290">
    <property type="entry name" value="KOW5_SPT5"/>
    <property type="match status" value="1"/>
</dbReference>
<evidence type="ECO:0000256" key="5">
    <source>
        <dbReference type="ARBA" id="ARBA00022553"/>
    </source>
</evidence>
<dbReference type="GO" id="GO:0003735">
    <property type="term" value="F:structural constituent of ribosome"/>
    <property type="evidence" value="ECO:0007669"/>
    <property type="project" value="InterPro"/>
</dbReference>
<evidence type="ECO:0000256" key="13">
    <source>
        <dbReference type="SAM" id="MobiDB-lite"/>
    </source>
</evidence>
<dbReference type="SMART" id="SM00739">
    <property type="entry name" value="KOW"/>
    <property type="match status" value="5"/>
</dbReference>
<dbReference type="PANTHER" id="PTHR11125:SF7">
    <property type="entry name" value="TRANSCRIPTION ELONGATION FACTOR SPT5"/>
    <property type="match status" value="1"/>
</dbReference>
<feature type="compositionally biased region" description="Acidic residues" evidence="13">
    <location>
        <begin position="47"/>
        <end position="62"/>
    </location>
</feature>
<dbReference type="CDD" id="cd09888">
    <property type="entry name" value="NGN_Euk"/>
    <property type="match status" value="1"/>
</dbReference>
<organism evidence="15 16">
    <name type="scientific">Geranomyces variabilis</name>
    <dbReference type="NCBI Taxonomy" id="109894"/>
    <lineage>
        <taxon>Eukaryota</taxon>
        <taxon>Fungi</taxon>
        <taxon>Fungi incertae sedis</taxon>
        <taxon>Chytridiomycota</taxon>
        <taxon>Chytridiomycota incertae sedis</taxon>
        <taxon>Chytridiomycetes</taxon>
        <taxon>Spizellomycetales</taxon>
        <taxon>Powellomycetaceae</taxon>
        <taxon>Geranomyces</taxon>
    </lineage>
</organism>
<dbReference type="Proteomes" id="UP001212152">
    <property type="component" value="Unassembled WGS sequence"/>
</dbReference>
<dbReference type="InterPro" id="IPR041978">
    <property type="entry name" value="KOW_Spt5_5"/>
</dbReference>
<evidence type="ECO:0000256" key="1">
    <source>
        <dbReference type="ARBA" id="ARBA00004123"/>
    </source>
</evidence>
<feature type="compositionally biased region" description="Basic and acidic residues" evidence="13">
    <location>
        <begin position="177"/>
        <end position="198"/>
    </location>
</feature>
<protein>
    <recommendedName>
        <fullName evidence="3 12">Transcription elongation factor SPT5</fullName>
    </recommendedName>
</protein>
<dbReference type="InterPro" id="IPR041977">
    <property type="entry name" value="KOW_Spt5_4"/>
</dbReference>
<dbReference type="Pfam" id="PF23291">
    <property type="entry name" value="KOW4_SPT5"/>
    <property type="match status" value="1"/>
</dbReference>
<dbReference type="FunFam" id="3.30.70.940:FF:000005">
    <property type="entry name" value="Transcription elongation factor SPT5"/>
    <property type="match status" value="1"/>
</dbReference>
<dbReference type="EMBL" id="JADGJQ010000062">
    <property type="protein sequence ID" value="KAJ3174650.1"/>
    <property type="molecule type" value="Genomic_DNA"/>
</dbReference>
<dbReference type="InterPro" id="IPR057934">
    <property type="entry name" value="KOW_Spt5_7"/>
</dbReference>
<dbReference type="InterPro" id="IPR041976">
    <property type="entry name" value="KOW_Spt5_3"/>
</dbReference>
<feature type="domain" description="KOW" evidence="14">
    <location>
        <begin position="745"/>
        <end position="772"/>
    </location>
</feature>
<keyword evidence="10 12" id="KW-0539">Nucleus</keyword>
<dbReference type="InterPro" id="IPR036735">
    <property type="entry name" value="NGN_dom_sf"/>
</dbReference>
<dbReference type="Gene3D" id="2.30.30.30">
    <property type="match status" value="3"/>
</dbReference>
<comment type="similarity">
    <text evidence="2 12">Belongs to the SPT5 family.</text>
</comment>
<evidence type="ECO:0000256" key="9">
    <source>
        <dbReference type="ARBA" id="ARBA00023163"/>
    </source>
</evidence>
<dbReference type="PIRSF" id="PIRSF036945">
    <property type="entry name" value="Spt5"/>
    <property type="match status" value="1"/>
</dbReference>
<dbReference type="SUPFAM" id="SSF50104">
    <property type="entry name" value="Translation proteins SH3-like domain"/>
    <property type="match status" value="1"/>
</dbReference>
<dbReference type="CDD" id="cd06084">
    <property type="entry name" value="KOW_Spt5_4"/>
    <property type="match status" value="1"/>
</dbReference>
<comment type="caution">
    <text evidence="15">The sequence shown here is derived from an EMBL/GenBank/DDBJ whole genome shotgun (WGS) entry which is preliminary data.</text>
</comment>
<keyword evidence="7" id="KW-0805">Transcription regulation</keyword>
<comment type="subcellular location">
    <subcellularLocation>
        <location evidence="1 12">Nucleus</location>
    </subcellularLocation>
</comment>
<dbReference type="InterPro" id="IPR005824">
    <property type="entry name" value="KOW"/>
</dbReference>
<feature type="compositionally biased region" description="Acidic residues" evidence="13">
    <location>
        <begin position="151"/>
        <end position="176"/>
    </location>
</feature>
<feature type="domain" description="KOW" evidence="14">
    <location>
        <begin position="528"/>
        <end position="555"/>
    </location>
</feature>
<feature type="compositionally biased region" description="Acidic residues" evidence="13">
    <location>
        <begin position="89"/>
        <end position="98"/>
    </location>
</feature>
<dbReference type="InterPro" id="IPR017071">
    <property type="entry name" value="TF_Spt5_eukaryote"/>
</dbReference>
<dbReference type="InterPro" id="IPR005825">
    <property type="entry name" value="Ribosomal_uL24_CS"/>
</dbReference>
<dbReference type="CDD" id="cd06085">
    <property type="entry name" value="KOW_Spt5_5"/>
    <property type="match status" value="1"/>
</dbReference>
<feature type="compositionally biased region" description="Gly residues" evidence="13">
    <location>
        <begin position="848"/>
        <end position="858"/>
    </location>
</feature>
<evidence type="ECO:0000256" key="8">
    <source>
        <dbReference type="ARBA" id="ARBA00023159"/>
    </source>
</evidence>
<gene>
    <name evidence="15" type="primary">SPT5</name>
    <name evidence="15" type="ORF">HDU87_007022</name>
</gene>
<accession>A0AAD5XN24</accession>
<dbReference type="InterPro" id="IPR057936">
    <property type="entry name" value="KOWx_Spt5"/>
</dbReference>